<proteinExistence type="inferred from homology"/>
<organism evidence="7 8">
    <name type="scientific">Bifidobacterium catenulatum PV20-2</name>
    <dbReference type="NCBI Taxonomy" id="1447716"/>
    <lineage>
        <taxon>Bacteria</taxon>
        <taxon>Bacillati</taxon>
        <taxon>Actinomycetota</taxon>
        <taxon>Actinomycetes</taxon>
        <taxon>Bifidobacteriales</taxon>
        <taxon>Bifidobacteriaceae</taxon>
        <taxon>Bifidobacterium</taxon>
    </lineage>
</organism>
<dbReference type="GO" id="GO:0006508">
    <property type="term" value="P:proteolysis"/>
    <property type="evidence" value="ECO:0007669"/>
    <property type="project" value="UniProtKB-KW"/>
</dbReference>
<keyword evidence="4" id="KW-0720">Serine protease</keyword>
<evidence type="ECO:0000256" key="2">
    <source>
        <dbReference type="ARBA" id="ARBA00022670"/>
    </source>
</evidence>
<feature type="domain" description="Peptidase S8/S53" evidence="6">
    <location>
        <begin position="300"/>
        <end position="549"/>
    </location>
</feature>
<dbReference type="Proteomes" id="UP000030625">
    <property type="component" value="Chromosome"/>
</dbReference>
<dbReference type="CDD" id="cd04847">
    <property type="entry name" value="Peptidases_S8_Subtilisin_like_2"/>
    <property type="match status" value="1"/>
</dbReference>
<gene>
    <name evidence="7" type="ORF">AH68_08700</name>
</gene>
<name>A0A0A7I4J0_9BIFI</name>
<reference evidence="7 8" key="1">
    <citation type="journal article" date="2015" name="Genome Announc.">
        <title>Complete and Assembled Genome Sequence of Bifidobacterium kashiwanohense PV20-2, Isolated from the Feces of an Anemic Kenyan Infant.</title>
        <authorList>
            <person name="Vazquez-Gutierrez P."/>
            <person name="Lacroix C."/>
            <person name="Chassard C."/>
            <person name="Klumpp J."/>
            <person name="Jans C."/>
            <person name="Stevens M.J."/>
        </authorList>
    </citation>
    <scope>NUCLEOTIDE SEQUENCE [LARGE SCALE GENOMIC DNA]</scope>
    <source>
        <strain evidence="7 8">PV20-2</strain>
    </source>
</reference>
<dbReference type="InterPro" id="IPR034074">
    <property type="entry name" value="Y4bN_pept_dom"/>
</dbReference>
<dbReference type="KEGG" id="bka:AH68_08700"/>
<dbReference type="Gene3D" id="3.40.50.200">
    <property type="entry name" value="Peptidase S8/S53 domain"/>
    <property type="match status" value="1"/>
</dbReference>
<dbReference type="InterPro" id="IPR036852">
    <property type="entry name" value="Peptidase_S8/S53_dom_sf"/>
</dbReference>
<sequence length="787" mass="88353">MNNTLILKGKLQTRRAQRPGAPALPVGKSVDVSDVEAKIASLQTVRDYWREQPPIINPLVEVHYRQVVAKSNRIKQLLSGHRKRANDSIVGARFEPIESKLSTYDGSEHGSSQIGTRMRHVITHYVTMDIIDSTLTDLEACKTILEHHGGSINDEQLATITKAGLDKIDEPTGLSKTTFAQLIRDIYFVDHFDVRSVINNPKYRALVTLYDTGRDASQTVSLLNSLGINVISTSLLDPTTINLLPEQYSKLAETAPYLIAMAQKNILDLKVETSTKQNPQDTRDSQNEYGLSVPPPHNEPIVGVIDTRFDETAYFADWVEYHDDLIDPQLGVDPEDYEHGTEVDSIIVDGPALNPALEDGCGRFRVRHFAVAKNGKNSSFSILKSIRHIVETNQDITVWNLCLGSTEEALENTISPEGAMLDELQEKYGVIFVVAGTNKTSKDSPDTPKRIGAPADSVNALVVNATSILREPASYTREGPVLHFFRKPDISYFGGDNYGEMAVWSPEGVATTQGTSFAAPWITRKLAYLVHVMHLSREAAKALIIDAASGWEPISADNIKLGYGIVPTRIEDILETPSNEIRFVLEGTIDTFETYNYNIPVPMKDGKYPYMARATLCYFPKCDKRQGVDYTDTELDFHFGRMKKSGIDSLDNNIQGDPFARTYEDTARKMYRKWDNVKHVSDIEKRSFRPRVSHGIPYWGFKIRKTERFDPPVDENGIVGKNAGDGLRFGIVVTLRGMDGRNRFDEFKMQCQLQSEPWIVEEIDMNTNIKLYQEADAEITFDDETEK</sequence>
<protein>
    <submittedName>
        <fullName evidence="7">Serine protease</fullName>
    </submittedName>
</protein>
<dbReference type="GO" id="GO:0004252">
    <property type="term" value="F:serine-type endopeptidase activity"/>
    <property type="evidence" value="ECO:0007669"/>
    <property type="project" value="InterPro"/>
</dbReference>
<feature type="region of interest" description="Disordered" evidence="5">
    <location>
        <begin position="273"/>
        <end position="296"/>
    </location>
</feature>
<dbReference type="PANTHER" id="PTHR43806">
    <property type="entry name" value="PEPTIDASE S8"/>
    <property type="match status" value="1"/>
</dbReference>
<dbReference type="PANTHER" id="PTHR43806:SF11">
    <property type="entry name" value="CEREVISIN-RELATED"/>
    <property type="match status" value="1"/>
</dbReference>
<keyword evidence="2 7" id="KW-0645">Protease</keyword>
<dbReference type="Pfam" id="PF00082">
    <property type="entry name" value="Peptidase_S8"/>
    <property type="match status" value="1"/>
</dbReference>
<dbReference type="InterPro" id="IPR000209">
    <property type="entry name" value="Peptidase_S8/S53_dom"/>
</dbReference>
<dbReference type="InterPro" id="IPR050131">
    <property type="entry name" value="Peptidase_S8_subtilisin-like"/>
</dbReference>
<evidence type="ECO:0000256" key="3">
    <source>
        <dbReference type="ARBA" id="ARBA00022801"/>
    </source>
</evidence>
<keyword evidence="3" id="KW-0378">Hydrolase</keyword>
<evidence type="ECO:0000256" key="1">
    <source>
        <dbReference type="ARBA" id="ARBA00011073"/>
    </source>
</evidence>
<evidence type="ECO:0000259" key="6">
    <source>
        <dbReference type="Pfam" id="PF00082"/>
    </source>
</evidence>
<dbReference type="HOGENOM" id="CLU_021303_0_0_11"/>
<dbReference type="OrthoDB" id="9768989at2"/>
<comment type="similarity">
    <text evidence="1">Belongs to the peptidase S8 family.</text>
</comment>
<dbReference type="AlphaFoldDB" id="A0A0A7I4J0"/>
<dbReference type="RefSeq" id="WP_039199203.1">
    <property type="nucleotide sequence ID" value="NZ_CP007456.1"/>
</dbReference>
<dbReference type="STRING" id="1447716.AH68_08700"/>
<evidence type="ECO:0000313" key="7">
    <source>
        <dbReference type="EMBL" id="AIZ15098.1"/>
    </source>
</evidence>
<dbReference type="SUPFAM" id="SSF52743">
    <property type="entry name" value="Subtilisin-like"/>
    <property type="match status" value="1"/>
</dbReference>
<evidence type="ECO:0000256" key="5">
    <source>
        <dbReference type="SAM" id="MobiDB-lite"/>
    </source>
</evidence>
<evidence type="ECO:0000313" key="8">
    <source>
        <dbReference type="Proteomes" id="UP000030625"/>
    </source>
</evidence>
<evidence type="ECO:0000256" key="4">
    <source>
        <dbReference type="ARBA" id="ARBA00022825"/>
    </source>
</evidence>
<accession>A0A0A7I4J0</accession>
<dbReference type="EMBL" id="CP007456">
    <property type="protein sequence ID" value="AIZ15098.1"/>
    <property type="molecule type" value="Genomic_DNA"/>
</dbReference>